<name>A0A5K7YEF9_9BACT</name>
<reference evidence="1 2" key="1">
    <citation type="submission" date="2019-11" db="EMBL/GenBank/DDBJ databases">
        <title>Comparative genomics of hydrocarbon-degrading Desulfosarcina strains.</title>
        <authorList>
            <person name="Watanabe M."/>
            <person name="Kojima H."/>
            <person name="Fukui M."/>
        </authorList>
    </citation>
    <scope>NUCLEOTIDE SEQUENCE [LARGE SCALE GENOMIC DNA]</scope>
    <source>
        <strain evidence="1 2">PL12</strain>
    </source>
</reference>
<protein>
    <submittedName>
        <fullName evidence="1">Uncharacterized protein</fullName>
    </submittedName>
</protein>
<dbReference type="KEGG" id="dalk:DSCA_00390"/>
<keyword evidence="2" id="KW-1185">Reference proteome</keyword>
<accession>A0A5K7YEF9</accession>
<organism evidence="1 2">
    <name type="scientific">Desulfosarcina alkanivorans</name>
    <dbReference type="NCBI Taxonomy" id="571177"/>
    <lineage>
        <taxon>Bacteria</taxon>
        <taxon>Pseudomonadati</taxon>
        <taxon>Thermodesulfobacteriota</taxon>
        <taxon>Desulfobacteria</taxon>
        <taxon>Desulfobacterales</taxon>
        <taxon>Desulfosarcinaceae</taxon>
        <taxon>Desulfosarcina</taxon>
    </lineage>
</organism>
<dbReference type="EMBL" id="AP021874">
    <property type="protein sequence ID" value="BBO66109.1"/>
    <property type="molecule type" value="Genomic_DNA"/>
</dbReference>
<sequence length="133" mass="14997">MLFIGYFSFDEIDADGNQRHGYFSSIVDAQTPDDAVSKFEAHIKNKNSKVREMANVINIYIEEIMRFVRIPQKPIITRLQSSSGAFPASVSHSLPGVAGKEVEAFGFAPDVEKQEMLNDDSYIESKPFITFDR</sequence>
<proteinExistence type="predicted"/>
<dbReference type="RefSeq" id="WP_155314531.1">
    <property type="nucleotide sequence ID" value="NZ_AP021874.1"/>
</dbReference>
<gene>
    <name evidence="1" type="ORF">DSCA_00390</name>
</gene>
<dbReference type="OrthoDB" id="5419950at2"/>
<dbReference type="AlphaFoldDB" id="A0A5K7YEF9"/>
<evidence type="ECO:0000313" key="2">
    <source>
        <dbReference type="Proteomes" id="UP000427906"/>
    </source>
</evidence>
<dbReference type="Proteomes" id="UP000427906">
    <property type="component" value="Chromosome"/>
</dbReference>
<evidence type="ECO:0000313" key="1">
    <source>
        <dbReference type="EMBL" id="BBO66109.1"/>
    </source>
</evidence>